<evidence type="ECO:0000313" key="2">
    <source>
        <dbReference type="Proteomes" id="UP000594263"/>
    </source>
</evidence>
<keyword evidence="2" id="KW-1185">Reference proteome</keyword>
<protein>
    <submittedName>
        <fullName evidence="1">Uncharacterized protein</fullName>
    </submittedName>
</protein>
<reference evidence="1" key="1">
    <citation type="submission" date="2021-01" db="UniProtKB">
        <authorList>
            <consortium name="EnsemblPlants"/>
        </authorList>
    </citation>
    <scope>IDENTIFICATION</scope>
</reference>
<dbReference type="Proteomes" id="UP000594263">
    <property type="component" value="Unplaced"/>
</dbReference>
<proteinExistence type="predicted"/>
<organism evidence="1 2">
    <name type="scientific">Kalanchoe fedtschenkoi</name>
    <name type="common">Lavender scallops</name>
    <name type="synonym">South American air plant</name>
    <dbReference type="NCBI Taxonomy" id="63787"/>
    <lineage>
        <taxon>Eukaryota</taxon>
        <taxon>Viridiplantae</taxon>
        <taxon>Streptophyta</taxon>
        <taxon>Embryophyta</taxon>
        <taxon>Tracheophyta</taxon>
        <taxon>Spermatophyta</taxon>
        <taxon>Magnoliopsida</taxon>
        <taxon>eudicotyledons</taxon>
        <taxon>Gunneridae</taxon>
        <taxon>Pentapetalae</taxon>
        <taxon>Saxifragales</taxon>
        <taxon>Crassulaceae</taxon>
        <taxon>Kalanchoe</taxon>
    </lineage>
</organism>
<dbReference type="AlphaFoldDB" id="A0A7N1A739"/>
<dbReference type="Gramene" id="Kaladp0099s0047.1.v1.1">
    <property type="protein sequence ID" value="Kaladp0099s0047.1.v1.1"/>
    <property type="gene ID" value="Kaladp0099s0047.v1.1"/>
</dbReference>
<evidence type="ECO:0000313" key="1">
    <source>
        <dbReference type="EnsemblPlants" id="Kaladp0099s0047.1.v1.1"/>
    </source>
</evidence>
<accession>A0A7N1A739</accession>
<name>A0A7N1A739_KALFE</name>
<dbReference type="EnsemblPlants" id="Kaladp0099s0047.1.v1.1">
    <property type="protein sequence ID" value="Kaladp0099s0047.1.v1.1"/>
    <property type="gene ID" value="Kaladp0099s0047.v1.1"/>
</dbReference>
<sequence length="110" mass="13070">MRIRRRFFSSTIRTRCRLNLGETTLDRTSYIFQILAREMIVEMVFRRSRLLAFIESMNYQIPNVSACTYSSKVIRSYITLNLIGKSLIRWSFITSPRVNIRSGIIQNHQF</sequence>